<feature type="repeat" description="PPR" evidence="3">
    <location>
        <begin position="220"/>
        <end position="254"/>
    </location>
</feature>
<organism evidence="4 5">
    <name type="scientific">Citrullus colocynthis</name>
    <name type="common">colocynth</name>
    <dbReference type="NCBI Taxonomy" id="252529"/>
    <lineage>
        <taxon>Eukaryota</taxon>
        <taxon>Viridiplantae</taxon>
        <taxon>Streptophyta</taxon>
        <taxon>Embryophyta</taxon>
        <taxon>Tracheophyta</taxon>
        <taxon>Spermatophyta</taxon>
        <taxon>Magnoliopsida</taxon>
        <taxon>eudicotyledons</taxon>
        <taxon>Gunneridae</taxon>
        <taxon>Pentapetalae</taxon>
        <taxon>rosids</taxon>
        <taxon>fabids</taxon>
        <taxon>Cucurbitales</taxon>
        <taxon>Cucurbitaceae</taxon>
        <taxon>Benincaseae</taxon>
        <taxon>Citrullus</taxon>
    </lineage>
</organism>
<dbReference type="PROSITE" id="PS51375">
    <property type="entry name" value="PPR"/>
    <property type="match status" value="14"/>
</dbReference>
<feature type="repeat" description="PPR" evidence="3">
    <location>
        <begin position="597"/>
        <end position="631"/>
    </location>
</feature>
<dbReference type="EMBL" id="OZ021736">
    <property type="protein sequence ID" value="CAK9316064.1"/>
    <property type="molecule type" value="Genomic_DNA"/>
</dbReference>
<gene>
    <name evidence="4" type="ORF">CITCOLO1_LOCUS7910</name>
</gene>
<dbReference type="NCBIfam" id="TIGR00756">
    <property type="entry name" value="PPR"/>
    <property type="match status" value="14"/>
</dbReference>
<dbReference type="Pfam" id="PF13041">
    <property type="entry name" value="PPR_2"/>
    <property type="match status" value="6"/>
</dbReference>
<dbReference type="InterPro" id="IPR002885">
    <property type="entry name" value="PPR_rpt"/>
</dbReference>
<sequence>MDRAARLSKAVYLNSNNPKLAWLLFKRILSSPIAASSSFFKTSLQSVPIIARILIAAKMHPQIDHLHQLLLSQHQDFAHPSGFSLVRALADLGLFVNAISQFRSLRDRFPHDPPPISFYNLLFRCSLKEGRVDCVIWLYKDMVVARVNPQTYTFNLLISALCEMGYLENAQEVFDKMSEKGCKPNEFSLGILVRGYCRAGLHYRGIELLDEMRSSGALPNRVAYNTVVSSLCGEGQTGEAEKLVERMREVGLSPDIVTFNCRIAALCKSGQILEASRIFRDMQIDEELGLPQPNAVTYNLMLEGFCNEGMLEESRALFDSMKKSETLLSLESYNIWLLGLVQSGKLLEARLILNEMAEKSIKPNLYSYNILIHGLCKYGMFSDARSIIGLMRESGVAADTVTYSTLLHGYCCRRKILEANYVLREMVRVGCLPNMYTCNILLHSLWKEGRASEAEELLEKMNERGYGLDNVTCNTMINGLCKTGNLDKAIEIVSGMWTHGSASLGNLGNSFIGLFDIGNSGNKCLPDSITYATIISGLCKVGRVDEAKKKLLEMIGKKLSPDSLIFDTFIHSYCKQGKLSSAFRVLKEMEKKGCNKSLRTYNSLIQGLGCKNQIFEIYGLMDEMRERGIFPNVYTYNNIISCLCEGGKLKDATCLLDEMLQKGISPNIYTFRTLIGAFFKACDFGAAQELFEIALSLCGHKESLYSFMFNELLAGGETSKAKELFEAALDRSLALKNFLYRKLIERLCMDGKLDDASFILRKMMDKQYRFDPASFMPVIDGLGKRGSKHAADEFAERMMEMASETDIKQHENKNIQGRLNNSDESDWRKIVHRNDGSGIAQKALKRVLKGWGQGSISTLHPQKCSTLDYWDGSQGHQYISSLRRKEILSTQALSFSSTLWKVEAPAAFGSFTVSAWRTTREQSGWVATAK</sequence>
<dbReference type="InterPro" id="IPR011990">
    <property type="entry name" value="TPR-like_helical_dom_sf"/>
</dbReference>
<name>A0ABP0Y6N8_9ROSI</name>
<feature type="repeat" description="PPR" evidence="3">
    <location>
        <begin position="399"/>
        <end position="433"/>
    </location>
</feature>
<proteinExistence type="inferred from homology"/>
<dbReference type="Gene3D" id="1.25.40.10">
    <property type="entry name" value="Tetratricopeptide repeat domain"/>
    <property type="match status" value="8"/>
</dbReference>
<feature type="repeat" description="PPR" evidence="3">
    <location>
        <begin position="185"/>
        <end position="219"/>
    </location>
</feature>
<reference evidence="4 5" key="1">
    <citation type="submission" date="2024-03" db="EMBL/GenBank/DDBJ databases">
        <authorList>
            <person name="Gkanogiannis A."/>
            <person name="Becerra Lopez-Lavalle L."/>
        </authorList>
    </citation>
    <scope>NUCLEOTIDE SEQUENCE [LARGE SCALE GENOMIC DNA]</scope>
</reference>
<evidence type="ECO:0000313" key="4">
    <source>
        <dbReference type="EMBL" id="CAK9316064.1"/>
    </source>
</evidence>
<dbReference type="PANTHER" id="PTHR47941">
    <property type="entry name" value="PENTATRICOPEPTIDE REPEAT-CONTAINING PROTEIN 3, MITOCHONDRIAL"/>
    <property type="match status" value="1"/>
</dbReference>
<feature type="repeat" description="PPR" evidence="3">
    <location>
        <begin position="632"/>
        <end position="666"/>
    </location>
</feature>
<feature type="repeat" description="PPR" evidence="3">
    <location>
        <begin position="150"/>
        <end position="184"/>
    </location>
</feature>
<feature type="repeat" description="PPR" evidence="3">
    <location>
        <begin position="469"/>
        <end position="503"/>
    </location>
</feature>
<feature type="repeat" description="PPR" evidence="3">
    <location>
        <begin position="364"/>
        <end position="398"/>
    </location>
</feature>
<dbReference type="Proteomes" id="UP001642487">
    <property type="component" value="Chromosome 2"/>
</dbReference>
<evidence type="ECO:0000256" key="3">
    <source>
        <dbReference type="PROSITE-ProRule" id="PRU00708"/>
    </source>
</evidence>
<accession>A0ABP0Y6N8</accession>
<dbReference type="Pfam" id="PF01535">
    <property type="entry name" value="PPR"/>
    <property type="match status" value="1"/>
</dbReference>
<feature type="repeat" description="PPR" evidence="3">
    <location>
        <begin position="527"/>
        <end position="561"/>
    </location>
</feature>
<feature type="repeat" description="PPR" evidence="3">
    <location>
        <begin position="434"/>
        <end position="468"/>
    </location>
</feature>
<feature type="repeat" description="PPR" evidence="3">
    <location>
        <begin position="329"/>
        <end position="363"/>
    </location>
</feature>
<comment type="similarity">
    <text evidence="1">Belongs to the PPR family. P subfamily.</text>
</comment>
<keyword evidence="5" id="KW-1185">Reference proteome</keyword>
<feature type="repeat" description="PPR" evidence="3">
    <location>
        <begin position="562"/>
        <end position="596"/>
    </location>
</feature>
<feature type="repeat" description="PPR" evidence="3">
    <location>
        <begin position="294"/>
        <end position="328"/>
    </location>
</feature>
<protein>
    <recommendedName>
        <fullName evidence="6">Pentatricopeptide repeat-containing protein</fullName>
    </recommendedName>
</protein>
<evidence type="ECO:0000256" key="2">
    <source>
        <dbReference type="ARBA" id="ARBA00022737"/>
    </source>
</evidence>
<feature type="repeat" description="PPR" evidence="3">
    <location>
        <begin position="255"/>
        <end position="285"/>
    </location>
</feature>
<evidence type="ECO:0008006" key="6">
    <source>
        <dbReference type="Google" id="ProtNLM"/>
    </source>
</evidence>
<keyword evidence="2" id="KW-0677">Repeat</keyword>
<evidence type="ECO:0000313" key="5">
    <source>
        <dbReference type="Proteomes" id="UP001642487"/>
    </source>
</evidence>
<evidence type="ECO:0000256" key="1">
    <source>
        <dbReference type="ARBA" id="ARBA00007626"/>
    </source>
</evidence>
<dbReference type="Pfam" id="PF12854">
    <property type="entry name" value="PPR_1"/>
    <property type="match status" value="3"/>
</dbReference>